<feature type="transmembrane region" description="Helical" evidence="2">
    <location>
        <begin position="130"/>
        <end position="148"/>
    </location>
</feature>
<evidence type="ECO:0000313" key="5">
    <source>
        <dbReference type="Proteomes" id="UP000250443"/>
    </source>
</evidence>
<feature type="transmembrane region" description="Helical" evidence="2">
    <location>
        <begin position="101"/>
        <end position="118"/>
    </location>
</feature>
<reference evidence="4 5" key="1">
    <citation type="submission" date="2018-06" db="EMBL/GenBank/DDBJ databases">
        <authorList>
            <consortium name="Pathogen Informatics"/>
            <person name="Doyle S."/>
        </authorList>
    </citation>
    <scope>NUCLEOTIDE SEQUENCE [LARGE SCALE GENOMIC DNA]</scope>
    <source>
        <strain evidence="4 5">NCTC11842</strain>
    </source>
</reference>
<keyword evidence="2" id="KW-0472">Membrane</keyword>
<organism evidence="4 5">
    <name type="scientific">Pseudomonas luteola</name>
    <dbReference type="NCBI Taxonomy" id="47886"/>
    <lineage>
        <taxon>Bacteria</taxon>
        <taxon>Pseudomonadati</taxon>
        <taxon>Pseudomonadota</taxon>
        <taxon>Gammaproteobacteria</taxon>
        <taxon>Pseudomonadales</taxon>
        <taxon>Pseudomonadaceae</taxon>
        <taxon>Pseudomonas</taxon>
    </lineage>
</organism>
<feature type="compositionally biased region" description="Basic and acidic residues" evidence="1">
    <location>
        <begin position="215"/>
        <end position="227"/>
    </location>
</feature>
<feature type="transmembrane region" description="Helical" evidence="2">
    <location>
        <begin position="59"/>
        <end position="81"/>
    </location>
</feature>
<feature type="transmembrane region" description="Helical" evidence="2">
    <location>
        <begin position="7"/>
        <end position="24"/>
    </location>
</feature>
<evidence type="ECO:0000313" key="6">
    <source>
        <dbReference type="Proteomes" id="UP000626180"/>
    </source>
</evidence>
<dbReference type="Pfam" id="PF09997">
    <property type="entry name" value="DUF2238"/>
    <property type="match status" value="1"/>
</dbReference>
<feature type="region of interest" description="Disordered" evidence="1">
    <location>
        <begin position="203"/>
        <end position="227"/>
    </location>
</feature>
<dbReference type="EMBL" id="JADMCD010000004">
    <property type="protein sequence ID" value="MBF8641181.1"/>
    <property type="molecule type" value="Genomic_DNA"/>
</dbReference>
<keyword evidence="2" id="KW-0812">Transmembrane</keyword>
<reference evidence="3 6" key="2">
    <citation type="submission" date="2020-10" db="EMBL/GenBank/DDBJ databases">
        <title>Genome sequences of Pseudomonas isolates.</title>
        <authorList>
            <person name="Wessels L."/>
            <person name="Reich F."/>
            <person name="Hammerl J."/>
        </authorList>
    </citation>
    <scope>NUCLEOTIDE SEQUENCE [LARGE SCALE GENOMIC DNA]</scope>
    <source>
        <strain evidence="3 6">20-MO00624-0</strain>
    </source>
</reference>
<dbReference type="EMBL" id="UAUF01000014">
    <property type="protein sequence ID" value="SPZ12391.1"/>
    <property type="molecule type" value="Genomic_DNA"/>
</dbReference>
<evidence type="ECO:0000256" key="1">
    <source>
        <dbReference type="SAM" id="MobiDB-lite"/>
    </source>
</evidence>
<dbReference type="RefSeq" id="WP_010796179.1">
    <property type="nucleotide sequence ID" value="NZ_FQYS01000004.1"/>
</dbReference>
<protein>
    <submittedName>
        <fullName evidence="3">DUF2238 domain-containing protein</fullName>
    </submittedName>
    <submittedName>
        <fullName evidence="4">Membrane protein</fullName>
    </submittedName>
</protein>
<dbReference type="Proteomes" id="UP000626180">
    <property type="component" value="Unassembled WGS sequence"/>
</dbReference>
<proteinExistence type="predicted"/>
<dbReference type="InterPro" id="IPR014509">
    <property type="entry name" value="YjdF-like"/>
</dbReference>
<evidence type="ECO:0000313" key="4">
    <source>
        <dbReference type="EMBL" id="SPZ12391.1"/>
    </source>
</evidence>
<feature type="transmembrane region" description="Helical" evidence="2">
    <location>
        <begin position="177"/>
        <end position="194"/>
    </location>
</feature>
<gene>
    <name evidence="4" type="primary">yjdF_3</name>
    <name evidence="3" type="ORF">IRZ65_10840</name>
    <name evidence="4" type="ORF">NCTC11842_04435</name>
</gene>
<dbReference type="AlphaFoldDB" id="A0A2X2D0D2"/>
<dbReference type="Proteomes" id="UP000250443">
    <property type="component" value="Unassembled WGS sequence"/>
</dbReference>
<evidence type="ECO:0000313" key="3">
    <source>
        <dbReference type="EMBL" id="MBF8641181.1"/>
    </source>
</evidence>
<keyword evidence="2" id="KW-1133">Transmembrane helix</keyword>
<sequence length="227" mass="25556">MTQHKWLLRSLVLIVCAALVASSITPYDRTTWLMEIFPVLIVLPLLITTHERFSLTPLLYILITIHALGLIAGGAYSYARVPLGSWIQEWLSMDRNPYDKLGHFMQGFVPCLLAREILIRERQVSGYKMLAFLCGCVAVAVSAVYEMIEWWAALALGQGAEEFLGTQGYEWDTQSDMFYALIGATVALVTCSRLQDRQIRQLEAHRPTPSAARPPLDRPAPRHEQAP</sequence>
<dbReference type="InterPro" id="IPR058534">
    <property type="entry name" value="YjdF"/>
</dbReference>
<dbReference type="PIRSF" id="PIRSF020606">
    <property type="entry name" value="UCP020606"/>
    <property type="match status" value="1"/>
</dbReference>
<keyword evidence="6" id="KW-1185">Reference proteome</keyword>
<name>A0A2X2D0D2_PSELU</name>
<accession>A0A2X2D0D2</accession>
<evidence type="ECO:0000256" key="2">
    <source>
        <dbReference type="SAM" id="Phobius"/>
    </source>
</evidence>
<feature type="transmembrane region" description="Helical" evidence="2">
    <location>
        <begin position="30"/>
        <end position="47"/>
    </location>
</feature>